<keyword evidence="3" id="KW-1185">Reference proteome</keyword>
<dbReference type="Proteomes" id="UP000007509">
    <property type="component" value="Unassembled WGS sequence"/>
</dbReference>
<dbReference type="PATRIC" id="fig|1144316.3.peg.1581"/>
<sequence>MKKIVLLIVLLFLFSCSTQKNDILGKYEYKGNETIDSLVIEKNVYTHKIFNKQGKLMYQGQSTWELGKDRITFFNFYNNEDYNLTEFLTEEQAKKFLIKMSCPIYVNQQVIIETNADENIRYIKNKK</sequence>
<reference evidence="2 3" key="1">
    <citation type="journal article" date="2012" name="J. Bacteriol.">
        <title>Twenty-one genome sequences from Pseudomonas species and 19 genome sequences from diverse bacteria isolated from the rhizosphere and endosphere of Populus deltoides.</title>
        <authorList>
            <person name="Brown S.D."/>
            <person name="Utturkar S.M."/>
            <person name="Klingeman D.M."/>
            <person name="Johnson C.M."/>
            <person name="Martin S.L."/>
            <person name="Land M.L."/>
            <person name="Lu T.Y."/>
            <person name="Schadt C.W."/>
            <person name="Doktycz M.J."/>
            <person name="Pelletier D.A."/>
        </authorList>
    </citation>
    <scope>NUCLEOTIDE SEQUENCE [LARGE SCALE GENOMIC DNA]</scope>
    <source>
        <strain evidence="2 3">CF314</strain>
    </source>
</reference>
<name>J2T5J7_9FLAO</name>
<feature type="signal peptide" evidence="1">
    <location>
        <begin position="1"/>
        <end position="20"/>
    </location>
</feature>
<feature type="chain" id="PRO_5003755646" description="Lipoprotein" evidence="1">
    <location>
        <begin position="21"/>
        <end position="127"/>
    </location>
</feature>
<protein>
    <recommendedName>
        <fullName evidence="4">Lipoprotein</fullName>
    </recommendedName>
</protein>
<dbReference type="AlphaFoldDB" id="J2T5J7"/>
<evidence type="ECO:0008006" key="4">
    <source>
        <dbReference type="Google" id="ProtNLM"/>
    </source>
</evidence>
<dbReference type="EMBL" id="AKJY01000023">
    <property type="protein sequence ID" value="EJL73322.1"/>
    <property type="molecule type" value="Genomic_DNA"/>
</dbReference>
<accession>J2T5J7</accession>
<comment type="caution">
    <text evidence="2">The sequence shown here is derived from an EMBL/GenBank/DDBJ whole genome shotgun (WGS) entry which is preliminary data.</text>
</comment>
<keyword evidence="1" id="KW-0732">Signal</keyword>
<dbReference type="OrthoDB" id="1264124at2"/>
<evidence type="ECO:0000313" key="2">
    <source>
        <dbReference type="EMBL" id="EJL73322.1"/>
    </source>
</evidence>
<dbReference type="RefSeq" id="WP_007842407.1">
    <property type="nucleotide sequence ID" value="NZ_AKJY01000023.1"/>
</dbReference>
<evidence type="ECO:0000313" key="3">
    <source>
        <dbReference type="Proteomes" id="UP000007509"/>
    </source>
</evidence>
<evidence type="ECO:0000256" key="1">
    <source>
        <dbReference type="SAM" id="SignalP"/>
    </source>
</evidence>
<gene>
    <name evidence="2" type="ORF">PMI13_01575</name>
</gene>
<dbReference type="PROSITE" id="PS51257">
    <property type="entry name" value="PROKAR_LIPOPROTEIN"/>
    <property type="match status" value="1"/>
</dbReference>
<organism evidence="2 3">
    <name type="scientific">Chryseobacterium populi</name>
    <dbReference type="NCBI Taxonomy" id="1144316"/>
    <lineage>
        <taxon>Bacteria</taxon>
        <taxon>Pseudomonadati</taxon>
        <taxon>Bacteroidota</taxon>
        <taxon>Flavobacteriia</taxon>
        <taxon>Flavobacteriales</taxon>
        <taxon>Weeksellaceae</taxon>
        <taxon>Chryseobacterium group</taxon>
        <taxon>Chryseobacterium</taxon>
    </lineage>
</organism>
<proteinExistence type="predicted"/>